<keyword evidence="6 9" id="KW-1133">Transmembrane helix</keyword>
<evidence type="ECO:0000256" key="4">
    <source>
        <dbReference type="ARBA" id="ARBA00022448"/>
    </source>
</evidence>
<keyword evidence="9" id="KW-1278">Translocase</keyword>
<dbReference type="InterPro" id="IPR000440">
    <property type="entry name" value="NADH_UbQ/plastoQ_OxRdtase_su3"/>
</dbReference>
<reference evidence="11" key="2">
    <citation type="journal article" date="2009" name="BMC Genomics">
        <title>Complete mitochondrial genome of Bugula neritina (Bryozoa, Gymnolaemata, Cheilostomata): phylogenetic position of Bryozoa and phylogeny of lophophorates within the Lophotrochozoa.</title>
        <authorList>
            <person name="Jang K.H."/>
            <person name="Hwang U.W."/>
        </authorList>
    </citation>
    <scope>NUCLEOTIDE SEQUENCE</scope>
</reference>
<reference evidence="11" key="1">
    <citation type="submission" date="2004-07" db="EMBL/GenBank/DDBJ databases">
        <authorList>
            <person name="Jang K."/>
        </authorList>
    </citation>
    <scope>NUCLEOTIDE SEQUENCE</scope>
</reference>
<keyword evidence="10" id="KW-0732">Signal</keyword>
<gene>
    <name evidence="11" type="primary">ND3</name>
</gene>
<keyword evidence="9" id="KW-0249">Electron transport</keyword>
<dbReference type="Gene3D" id="1.20.58.1610">
    <property type="entry name" value="NADH:ubiquinone/plastoquinone oxidoreductase, chain 3"/>
    <property type="match status" value="1"/>
</dbReference>
<dbReference type="Pfam" id="PF00507">
    <property type="entry name" value="Oxidored_q4"/>
    <property type="match status" value="1"/>
</dbReference>
<dbReference type="EC" id="7.1.1.2" evidence="9"/>
<comment type="similarity">
    <text evidence="2 9">Belongs to the complex I subunit 3 family.</text>
</comment>
<protein>
    <recommendedName>
        <fullName evidence="3 9">NADH-ubiquinone oxidoreductase chain 3</fullName>
        <ecNumber evidence="9">7.1.1.2</ecNumber>
    </recommendedName>
</protein>
<keyword evidence="5 9" id="KW-0812">Transmembrane</keyword>
<comment type="subcellular location">
    <subcellularLocation>
        <location evidence="1">Membrane</location>
    </subcellularLocation>
    <subcellularLocation>
        <location evidence="9">Mitochondrion membrane</location>
        <topology evidence="9">Multi-pass membrane protein</topology>
    </subcellularLocation>
</comment>
<keyword evidence="9 11" id="KW-0496">Mitochondrion</keyword>
<accession>A9UK99</accession>
<evidence type="ECO:0000313" key="11">
    <source>
        <dbReference type="EMBL" id="AAT79558.1"/>
    </source>
</evidence>
<dbReference type="AlphaFoldDB" id="A9UK99"/>
<keyword evidence="9" id="KW-0830">Ubiquinone</keyword>
<keyword evidence="9" id="KW-0520">NAD</keyword>
<name>A9UK99_BUGNE</name>
<dbReference type="GeneID" id="5846129"/>
<dbReference type="EMBL" id="AY690838">
    <property type="protein sequence ID" value="AAT79558.1"/>
    <property type="molecule type" value="Genomic_DNA"/>
</dbReference>
<dbReference type="PANTHER" id="PTHR11058">
    <property type="entry name" value="NADH-UBIQUINONE OXIDOREDUCTASE CHAIN 3"/>
    <property type="match status" value="1"/>
</dbReference>
<evidence type="ECO:0000256" key="5">
    <source>
        <dbReference type="ARBA" id="ARBA00022692"/>
    </source>
</evidence>
<sequence>MMLSMTHMVCAITFTSLLFLVIQMLGSSPYSSRNKNTPFECGFDPKDSARLPFSMRFFLLAVIFLIFDIEVALLFPLILSLKMKMIKSSILTSSLFLIILMLGLIHEWKEGSLSWIK</sequence>
<evidence type="ECO:0000256" key="10">
    <source>
        <dbReference type="SAM" id="SignalP"/>
    </source>
</evidence>
<keyword evidence="7 9" id="KW-0472">Membrane</keyword>
<dbReference type="PANTHER" id="PTHR11058:SF9">
    <property type="entry name" value="NADH-UBIQUINONE OXIDOREDUCTASE CHAIN 3"/>
    <property type="match status" value="1"/>
</dbReference>
<proteinExistence type="inferred from homology"/>
<evidence type="ECO:0000256" key="8">
    <source>
        <dbReference type="ARBA" id="ARBA00049551"/>
    </source>
</evidence>
<dbReference type="GO" id="GO:0030964">
    <property type="term" value="C:NADH dehydrogenase complex"/>
    <property type="evidence" value="ECO:0007669"/>
    <property type="project" value="TreeGrafter"/>
</dbReference>
<evidence type="ECO:0000256" key="7">
    <source>
        <dbReference type="ARBA" id="ARBA00023136"/>
    </source>
</evidence>
<evidence type="ECO:0000256" key="6">
    <source>
        <dbReference type="ARBA" id="ARBA00022989"/>
    </source>
</evidence>
<evidence type="ECO:0000256" key="9">
    <source>
        <dbReference type="RuleBase" id="RU003640"/>
    </source>
</evidence>
<feature type="signal peptide" evidence="10">
    <location>
        <begin position="1"/>
        <end position="26"/>
    </location>
</feature>
<keyword evidence="9" id="KW-0679">Respiratory chain</keyword>
<evidence type="ECO:0000256" key="3">
    <source>
        <dbReference type="ARBA" id="ARBA00021007"/>
    </source>
</evidence>
<dbReference type="RefSeq" id="YP_001648401.1">
    <property type="nucleotide sequence ID" value="NC_010197.1"/>
</dbReference>
<keyword evidence="4 9" id="KW-0813">Transport</keyword>
<feature type="transmembrane region" description="Helical" evidence="9">
    <location>
        <begin position="90"/>
        <end position="108"/>
    </location>
</feature>
<dbReference type="GO" id="GO:0008137">
    <property type="term" value="F:NADH dehydrogenase (ubiquinone) activity"/>
    <property type="evidence" value="ECO:0007669"/>
    <property type="project" value="UniProtKB-UniRule"/>
</dbReference>
<feature type="transmembrane region" description="Helical" evidence="9">
    <location>
        <begin position="57"/>
        <end position="78"/>
    </location>
</feature>
<dbReference type="CTD" id="4537"/>
<comment type="function">
    <text evidence="9">Core subunit of the mitochondrial membrane respiratory chain NADH dehydrogenase (Complex I) which catalyzes electron transfer from NADH through the respiratory chain, using ubiquinone as an electron acceptor. Essential for the catalytic activity of complex I.</text>
</comment>
<evidence type="ECO:0000256" key="2">
    <source>
        <dbReference type="ARBA" id="ARBA00008472"/>
    </source>
</evidence>
<evidence type="ECO:0000256" key="1">
    <source>
        <dbReference type="ARBA" id="ARBA00004370"/>
    </source>
</evidence>
<organism evidence="11">
    <name type="scientific">Bugula neritina</name>
    <name type="common">Brown bryozoan</name>
    <name type="synonym">Sertularia neritina</name>
    <dbReference type="NCBI Taxonomy" id="10212"/>
    <lineage>
        <taxon>Eukaryota</taxon>
        <taxon>Metazoa</taxon>
        <taxon>Spiralia</taxon>
        <taxon>Lophotrochozoa</taxon>
        <taxon>Bryozoa</taxon>
        <taxon>Gymnolaemata</taxon>
        <taxon>Cheilostomatida</taxon>
        <taxon>Flustrina</taxon>
        <taxon>Buguloidea</taxon>
        <taxon>Bugulidae</taxon>
        <taxon>Bugula</taxon>
    </lineage>
</organism>
<feature type="chain" id="PRO_5002744662" description="NADH-ubiquinone oxidoreductase chain 3" evidence="10">
    <location>
        <begin position="27"/>
        <end position="117"/>
    </location>
</feature>
<comment type="catalytic activity">
    <reaction evidence="8 9">
        <text>a ubiquinone + NADH + 5 H(+)(in) = a ubiquinol + NAD(+) + 4 H(+)(out)</text>
        <dbReference type="Rhea" id="RHEA:29091"/>
        <dbReference type="Rhea" id="RHEA-COMP:9565"/>
        <dbReference type="Rhea" id="RHEA-COMP:9566"/>
        <dbReference type="ChEBI" id="CHEBI:15378"/>
        <dbReference type="ChEBI" id="CHEBI:16389"/>
        <dbReference type="ChEBI" id="CHEBI:17976"/>
        <dbReference type="ChEBI" id="CHEBI:57540"/>
        <dbReference type="ChEBI" id="CHEBI:57945"/>
        <dbReference type="EC" id="7.1.1.2"/>
    </reaction>
</comment>
<dbReference type="InterPro" id="IPR038430">
    <property type="entry name" value="NDAH_ubi_oxred_su3_sf"/>
</dbReference>
<dbReference type="GO" id="GO:0031966">
    <property type="term" value="C:mitochondrial membrane"/>
    <property type="evidence" value="ECO:0007669"/>
    <property type="project" value="UniProtKB-SubCell"/>
</dbReference>
<geneLocation type="mitochondrion" evidence="11"/>